<name>E6VUI1_PSEA9</name>
<evidence type="ECO:0000313" key="1">
    <source>
        <dbReference type="EMBL" id="ADU61126.1"/>
    </source>
</evidence>
<dbReference type="STRING" id="643562.Daes_0098"/>
<keyword evidence="1" id="KW-0548">Nucleotidyltransferase</keyword>
<reference evidence="1 2" key="2">
    <citation type="journal article" date="2014" name="Genome Announc.">
        <title>Complete Genome Sequence of the Subsurface, Mesophilic Sulfate-Reducing Bacterium Desulfovibrio aespoeensis Aspo-2.</title>
        <authorList>
            <person name="Pedersen K."/>
            <person name="Bengtsson A."/>
            <person name="Edlund J."/>
            <person name="Rabe L."/>
            <person name="Hazen T."/>
            <person name="Chakraborty R."/>
            <person name="Goodwin L."/>
            <person name="Shapiro N."/>
        </authorList>
    </citation>
    <scope>NUCLEOTIDE SEQUENCE [LARGE SCALE GENOMIC DNA]</scope>
    <source>
        <strain evidence="2">ATCC 700646 / DSM 10631 / Aspo-2</strain>
    </source>
</reference>
<dbReference type="eggNOG" id="COG1083">
    <property type="taxonomic scope" value="Bacteria"/>
</dbReference>
<dbReference type="HOGENOM" id="CLU_042930_1_1_7"/>
<dbReference type="KEGG" id="das:Daes_0098"/>
<proteinExistence type="predicted"/>
<reference evidence="2" key="1">
    <citation type="submission" date="2010-12" db="EMBL/GenBank/DDBJ databases">
        <title>Complete sequence of Desulfovibrio aespoeensis Aspo-2.</title>
        <authorList>
            <consortium name="US DOE Joint Genome Institute"/>
            <person name="Lucas S."/>
            <person name="Copeland A."/>
            <person name="Lapidus A."/>
            <person name="Cheng J.-F."/>
            <person name="Goodwin L."/>
            <person name="Pitluck S."/>
            <person name="Chertkov O."/>
            <person name="Misra M."/>
            <person name="Detter J.C."/>
            <person name="Han C."/>
            <person name="Tapia R."/>
            <person name="Land M."/>
            <person name="Hauser L."/>
            <person name="Kyrpides N."/>
            <person name="Ivanova N."/>
            <person name="Ovchinnikova G."/>
            <person name="Pedersen K."/>
            <person name="Jagevall S."/>
            <person name="Hazen T."/>
            <person name="Woyke T."/>
        </authorList>
    </citation>
    <scope>NUCLEOTIDE SEQUENCE [LARGE SCALE GENOMIC DNA]</scope>
    <source>
        <strain evidence="2">ATCC 700646 / DSM 10631 / Aspo-2</strain>
    </source>
</reference>
<sequence length="239" mass="26711">MNATLKNSDPPVLFPRVKRLAFIPARGGSKGLRRKNVLDLCGQPLIAHTIQAALACGGFDRVFVSTDDEEIAEVSRSFGADVPFLRPKEHARDDSLLAGAINHAFKEFENRGESFHLCAELYPTSPFRTPDLLRMLLSKLDAGYKSVRTAHTSSGNATRYYICDGQDERPLTPVWPNSLHGSLFFLGVFNGYWISPLRPTWGTYVHGINDPAERVDIDTKLDFELARYILENNLYPLAS</sequence>
<dbReference type="InterPro" id="IPR050793">
    <property type="entry name" value="CMP-NeuNAc_synthase"/>
</dbReference>
<dbReference type="PANTHER" id="PTHR21485:SF3">
    <property type="entry name" value="N-ACYLNEURAMINATE CYTIDYLYLTRANSFERASE"/>
    <property type="match status" value="1"/>
</dbReference>
<dbReference type="GO" id="GO:0008781">
    <property type="term" value="F:N-acylneuraminate cytidylyltransferase activity"/>
    <property type="evidence" value="ECO:0007669"/>
    <property type="project" value="TreeGrafter"/>
</dbReference>
<organism evidence="1 2">
    <name type="scientific">Pseudodesulfovibrio aespoeensis (strain ATCC 700646 / DSM 10631 / Aspo-2)</name>
    <name type="common">Desulfovibrio aespoeensis</name>
    <dbReference type="NCBI Taxonomy" id="643562"/>
    <lineage>
        <taxon>Bacteria</taxon>
        <taxon>Pseudomonadati</taxon>
        <taxon>Thermodesulfobacteriota</taxon>
        <taxon>Desulfovibrionia</taxon>
        <taxon>Desulfovibrionales</taxon>
        <taxon>Desulfovibrionaceae</taxon>
    </lineage>
</organism>
<accession>E6VUI1</accession>
<evidence type="ECO:0000313" key="2">
    <source>
        <dbReference type="Proteomes" id="UP000002191"/>
    </source>
</evidence>
<dbReference type="InterPro" id="IPR029044">
    <property type="entry name" value="Nucleotide-diphossugar_trans"/>
</dbReference>
<dbReference type="Proteomes" id="UP000002191">
    <property type="component" value="Chromosome"/>
</dbReference>
<dbReference type="RefSeq" id="WP_013513063.1">
    <property type="nucleotide sequence ID" value="NC_014844.1"/>
</dbReference>
<keyword evidence="1" id="KW-0808">Transferase</keyword>
<dbReference type="Pfam" id="PF02348">
    <property type="entry name" value="CTP_transf_3"/>
    <property type="match status" value="1"/>
</dbReference>
<dbReference type="PANTHER" id="PTHR21485">
    <property type="entry name" value="HAD SUPERFAMILY MEMBERS CMAS AND KDSC"/>
    <property type="match status" value="1"/>
</dbReference>
<dbReference type="OrthoDB" id="9805604at2"/>
<dbReference type="Gene3D" id="3.90.550.10">
    <property type="entry name" value="Spore Coat Polysaccharide Biosynthesis Protein SpsA, Chain A"/>
    <property type="match status" value="1"/>
</dbReference>
<dbReference type="AlphaFoldDB" id="E6VUI1"/>
<dbReference type="InterPro" id="IPR003329">
    <property type="entry name" value="Cytidylyl_trans"/>
</dbReference>
<keyword evidence="2" id="KW-1185">Reference proteome</keyword>
<dbReference type="CDD" id="cd02513">
    <property type="entry name" value="CMP-NeuAc_Synthase"/>
    <property type="match status" value="1"/>
</dbReference>
<gene>
    <name evidence="1" type="ordered locus">Daes_0098</name>
</gene>
<dbReference type="EMBL" id="CP002431">
    <property type="protein sequence ID" value="ADU61126.1"/>
    <property type="molecule type" value="Genomic_DNA"/>
</dbReference>
<protein>
    <submittedName>
        <fullName evidence="1">Acylneuraminate cytidylyltransferase</fullName>
    </submittedName>
</protein>
<dbReference type="SUPFAM" id="SSF53448">
    <property type="entry name" value="Nucleotide-diphospho-sugar transferases"/>
    <property type="match status" value="1"/>
</dbReference>